<proteinExistence type="predicted"/>
<sequence length="616" mass="66573">MSSLPSLVARGCLRSRNLYPRLSAVHVRPSQHRSGISTATLSVPRDGGLLLNPNVATPLSPALKINQEEIFGAVTDDPFAMRLPEPAAPEPFKDLGIPRPLRTALQQEFPHILNPTSAQKELVESVLKDGKDVFLKDKTGQGKTFALTLIALSRALKIRSKRSKAAKNPPRSASRSSVSPATSILLLLPHATLVRQVGSWMERLEFAMSGSQSAEGEKERMFRMVLPGDEQGPGSGATPEIIISSPDALLTYLQASASRQHPADGQRAPVLTSASLSRSLRLVMIDEADAMLRPLPGRFKSFTSERERQRHPFFRHPPSIVRLLDDLFGRDGDMNGGKKQVQTVWCSATLNSVIRGFVHRSGWIRRDEQVIIDTAQESSDTVAANTDTSTTANNGIKETAHYCLTVDPLTGTLRNIGSAPTQPSYSDIFETAPDDPAAKEKIHPLMIENLALLHASRSATAPENNGVSLVIVPEGGSVPKLQASLQSLGVSSSTLDGTQDPDVPNLLLVARSHVRGLDIPNISAVYLLNGLNVTSLSKSARAAGGVEERKREYTHFAGRMGRLGAQDGEEREGKGERYALVSLVMRDSAEEKAVQAMFADKVALKAEVLKGEGISD</sequence>
<organism evidence="1 2">
    <name type="scientific">Naganishia friedmannii</name>
    <dbReference type="NCBI Taxonomy" id="89922"/>
    <lineage>
        <taxon>Eukaryota</taxon>
        <taxon>Fungi</taxon>
        <taxon>Dikarya</taxon>
        <taxon>Basidiomycota</taxon>
        <taxon>Agaricomycotina</taxon>
        <taxon>Tremellomycetes</taxon>
        <taxon>Filobasidiales</taxon>
        <taxon>Filobasidiaceae</taxon>
        <taxon>Naganishia</taxon>
    </lineage>
</organism>
<evidence type="ECO:0000313" key="2">
    <source>
        <dbReference type="Proteomes" id="UP001227268"/>
    </source>
</evidence>
<protein>
    <submittedName>
        <fullName evidence="1">Uncharacterized protein</fullName>
    </submittedName>
</protein>
<reference evidence="1" key="1">
    <citation type="submission" date="2023-04" db="EMBL/GenBank/DDBJ databases">
        <title>Draft Genome sequencing of Naganishia species isolated from polar environments using Oxford Nanopore Technology.</title>
        <authorList>
            <person name="Leo P."/>
            <person name="Venkateswaran K."/>
        </authorList>
    </citation>
    <scope>NUCLEOTIDE SEQUENCE</scope>
    <source>
        <strain evidence="1">MNA-CCFEE 5423</strain>
    </source>
</reference>
<dbReference type="EMBL" id="JASBWT010000010">
    <property type="protein sequence ID" value="KAJ9101256.1"/>
    <property type="molecule type" value="Genomic_DNA"/>
</dbReference>
<comment type="caution">
    <text evidence="1">The sequence shown here is derived from an EMBL/GenBank/DDBJ whole genome shotgun (WGS) entry which is preliminary data.</text>
</comment>
<keyword evidence="2" id="KW-1185">Reference proteome</keyword>
<dbReference type="Proteomes" id="UP001227268">
    <property type="component" value="Unassembled WGS sequence"/>
</dbReference>
<accession>A0ACC2VQ47</accession>
<gene>
    <name evidence="1" type="ORF">QFC21_003475</name>
</gene>
<evidence type="ECO:0000313" key="1">
    <source>
        <dbReference type="EMBL" id="KAJ9101256.1"/>
    </source>
</evidence>
<name>A0ACC2VQ47_9TREE</name>